<feature type="domain" description="Metallo-beta-lactamase" evidence="1">
    <location>
        <begin position="30"/>
        <end position="199"/>
    </location>
</feature>
<dbReference type="Proteomes" id="UP000276349">
    <property type="component" value="Unassembled WGS sequence"/>
</dbReference>
<evidence type="ECO:0000259" key="1">
    <source>
        <dbReference type="SMART" id="SM00849"/>
    </source>
</evidence>
<organism evidence="2 3">
    <name type="scientific">Lysinibacillus telephonicus</name>
    <dbReference type="NCBI Taxonomy" id="1714840"/>
    <lineage>
        <taxon>Bacteria</taxon>
        <taxon>Bacillati</taxon>
        <taxon>Bacillota</taxon>
        <taxon>Bacilli</taxon>
        <taxon>Bacillales</taxon>
        <taxon>Bacillaceae</taxon>
        <taxon>Lysinibacillus</taxon>
    </lineage>
</organism>
<accession>A0A3S0JGG8</accession>
<dbReference type="Gene3D" id="3.60.15.10">
    <property type="entry name" value="Ribonuclease Z/Hydroxyacylglutathione hydrolase-like"/>
    <property type="match status" value="1"/>
</dbReference>
<evidence type="ECO:0000313" key="3">
    <source>
        <dbReference type="Proteomes" id="UP000276349"/>
    </source>
</evidence>
<comment type="caution">
    <text evidence="2">The sequence shown here is derived from an EMBL/GenBank/DDBJ whole genome shotgun (WGS) entry which is preliminary data.</text>
</comment>
<dbReference type="AlphaFoldDB" id="A0A3S0JGG8"/>
<protein>
    <submittedName>
        <fullName evidence="2">MBL fold metallo-hydrolase</fullName>
    </submittedName>
</protein>
<proteinExistence type="predicted"/>
<gene>
    <name evidence="2" type="ORF">EKG35_19295</name>
</gene>
<dbReference type="EMBL" id="RXNR01000099">
    <property type="protein sequence ID" value="RTQ87326.1"/>
    <property type="molecule type" value="Genomic_DNA"/>
</dbReference>
<dbReference type="Pfam" id="PF00753">
    <property type="entry name" value="Lactamase_B"/>
    <property type="match status" value="1"/>
</dbReference>
<name>A0A3S0JGG8_9BACI</name>
<dbReference type="SMART" id="SM00849">
    <property type="entry name" value="Lactamase_B"/>
    <property type="match status" value="1"/>
</dbReference>
<dbReference type="InterPro" id="IPR050662">
    <property type="entry name" value="Sec-metab_biosynth-thioest"/>
</dbReference>
<dbReference type="GO" id="GO:0016787">
    <property type="term" value="F:hydrolase activity"/>
    <property type="evidence" value="ECO:0007669"/>
    <property type="project" value="UniProtKB-KW"/>
</dbReference>
<dbReference type="SUPFAM" id="SSF56281">
    <property type="entry name" value="Metallo-hydrolase/oxidoreductase"/>
    <property type="match status" value="1"/>
</dbReference>
<reference evidence="2 3" key="1">
    <citation type="submission" date="2018-12" db="EMBL/GenBank/DDBJ databases">
        <authorList>
            <person name="Yu L."/>
        </authorList>
    </citation>
    <scope>NUCLEOTIDE SEQUENCE [LARGE SCALE GENOMIC DNA]</scope>
    <source>
        <strain evidence="2 3">S5H2222</strain>
    </source>
</reference>
<dbReference type="InterPro" id="IPR001279">
    <property type="entry name" value="Metallo-B-lactamas"/>
</dbReference>
<dbReference type="PANTHER" id="PTHR23131">
    <property type="entry name" value="ENDORIBONUCLEASE LACTB2"/>
    <property type="match status" value="1"/>
</dbReference>
<sequence>MLLKKSIELGSVNGISYANWLVTFKNISLNVYCFAVDGVLIDTGSRSLKKQFQPFLLESDIDQVVITHIHEDHSGGASVIKEHRNVPIYIHEMSVKECETNPDYPLYRKVFWGKRKPFQAKPIGKSFSSRNSVWEVIETPGHAKDHLAFLNQQTGQLFSGDLFVQQKTKVILRDESIPTIIQSIKRLLTYNFEELYCSHAGFVKDGRGMLENKLEYLLELQHKVLTLYKEGNSVQQIQGQLFKRKYPITNLSFGEWDSIHIITSILKDIKQLI</sequence>
<dbReference type="OrthoDB" id="235784at2"/>
<dbReference type="PANTHER" id="PTHR23131:SF0">
    <property type="entry name" value="ENDORIBONUCLEASE LACTB2"/>
    <property type="match status" value="1"/>
</dbReference>
<evidence type="ECO:0000313" key="2">
    <source>
        <dbReference type="EMBL" id="RTQ87326.1"/>
    </source>
</evidence>
<keyword evidence="2" id="KW-0378">Hydrolase</keyword>
<keyword evidence="3" id="KW-1185">Reference proteome</keyword>
<dbReference type="InterPro" id="IPR036866">
    <property type="entry name" value="RibonucZ/Hydroxyglut_hydro"/>
</dbReference>